<feature type="non-terminal residue" evidence="2">
    <location>
        <position position="1"/>
    </location>
</feature>
<accession>X1ECA0</accession>
<dbReference type="AlphaFoldDB" id="X1ECA0"/>
<protein>
    <recommendedName>
        <fullName evidence="3">LITAF domain-containing protein</fullName>
    </recommendedName>
</protein>
<keyword evidence="1" id="KW-0812">Transmembrane</keyword>
<feature type="non-terminal residue" evidence="2">
    <location>
        <position position="46"/>
    </location>
</feature>
<organism evidence="2">
    <name type="scientific">marine sediment metagenome</name>
    <dbReference type="NCBI Taxonomy" id="412755"/>
    <lineage>
        <taxon>unclassified sequences</taxon>
        <taxon>metagenomes</taxon>
        <taxon>ecological metagenomes</taxon>
    </lineage>
</organism>
<evidence type="ECO:0008006" key="3">
    <source>
        <dbReference type="Google" id="ProtNLM"/>
    </source>
</evidence>
<gene>
    <name evidence="2" type="ORF">S01H4_67118</name>
</gene>
<keyword evidence="1" id="KW-1133">Transmembrane helix</keyword>
<name>X1ECA0_9ZZZZ</name>
<proteinExistence type="predicted"/>
<sequence length="46" mass="5201">AIWSDRKMYCLKCNKNVYTKKNDFNIGLAIFLAIFTGGIGLLIYVA</sequence>
<reference evidence="2" key="1">
    <citation type="journal article" date="2014" name="Front. Microbiol.">
        <title>High frequency of phylogenetically diverse reductive dehalogenase-homologous genes in deep subseafloor sedimentary metagenomes.</title>
        <authorList>
            <person name="Kawai M."/>
            <person name="Futagami T."/>
            <person name="Toyoda A."/>
            <person name="Takaki Y."/>
            <person name="Nishi S."/>
            <person name="Hori S."/>
            <person name="Arai W."/>
            <person name="Tsubouchi T."/>
            <person name="Morono Y."/>
            <person name="Uchiyama I."/>
            <person name="Ito T."/>
            <person name="Fujiyama A."/>
            <person name="Inagaki F."/>
            <person name="Takami H."/>
        </authorList>
    </citation>
    <scope>NUCLEOTIDE SEQUENCE</scope>
    <source>
        <strain evidence="2">Expedition CK06-06</strain>
    </source>
</reference>
<dbReference type="EMBL" id="BART01041999">
    <property type="protein sequence ID" value="GAH30242.1"/>
    <property type="molecule type" value="Genomic_DNA"/>
</dbReference>
<evidence type="ECO:0000313" key="2">
    <source>
        <dbReference type="EMBL" id="GAH30242.1"/>
    </source>
</evidence>
<keyword evidence="1" id="KW-0472">Membrane</keyword>
<comment type="caution">
    <text evidence="2">The sequence shown here is derived from an EMBL/GenBank/DDBJ whole genome shotgun (WGS) entry which is preliminary data.</text>
</comment>
<feature type="transmembrane region" description="Helical" evidence="1">
    <location>
        <begin position="24"/>
        <end position="45"/>
    </location>
</feature>
<evidence type="ECO:0000256" key="1">
    <source>
        <dbReference type="SAM" id="Phobius"/>
    </source>
</evidence>